<dbReference type="EMBL" id="FOJI01000005">
    <property type="protein sequence ID" value="SEW12311.1"/>
    <property type="molecule type" value="Genomic_DNA"/>
</dbReference>
<reference evidence="2 3" key="1">
    <citation type="submission" date="2016-10" db="EMBL/GenBank/DDBJ databases">
        <authorList>
            <person name="de Groot N.N."/>
        </authorList>
    </citation>
    <scope>NUCLEOTIDE SEQUENCE [LARGE SCALE GENOMIC DNA]</scope>
    <source>
        <strain evidence="2 3">DSM 9179</strain>
    </source>
</reference>
<dbReference type="SUPFAM" id="SSF55729">
    <property type="entry name" value="Acyl-CoA N-acyltransferases (Nat)"/>
    <property type="match status" value="1"/>
</dbReference>
<dbReference type="Proteomes" id="UP000199701">
    <property type="component" value="Unassembled WGS sequence"/>
</dbReference>
<dbReference type="InterPro" id="IPR016181">
    <property type="entry name" value="Acyl_CoA_acyltransferase"/>
</dbReference>
<dbReference type="RefSeq" id="WP_092452229.1">
    <property type="nucleotide sequence ID" value="NZ_FOJI01000005.1"/>
</dbReference>
<evidence type="ECO:0000313" key="3">
    <source>
        <dbReference type="Proteomes" id="UP000199701"/>
    </source>
</evidence>
<dbReference type="Pfam" id="PF13302">
    <property type="entry name" value="Acetyltransf_3"/>
    <property type="match status" value="1"/>
</dbReference>
<gene>
    <name evidence="2" type="ORF">SAMN05421659_1051</name>
</gene>
<dbReference type="PANTHER" id="PTHR43792:SF1">
    <property type="entry name" value="N-ACETYLTRANSFERASE DOMAIN-CONTAINING PROTEIN"/>
    <property type="match status" value="1"/>
</dbReference>
<evidence type="ECO:0000313" key="2">
    <source>
        <dbReference type="EMBL" id="SEW12311.1"/>
    </source>
</evidence>
<dbReference type="CDD" id="cd04301">
    <property type="entry name" value="NAT_SF"/>
    <property type="match status" value="1"/>
</dbReference>
<dbReference type="GO" id="GO:0016747">
    <property type="term" value="F:acyltransferase activity, transferring groups other than amino-acyl groups"/>
    <property type="evidence" value="ECO:0007669"/>
    <property type="project" value="InterPro"/>
</dbReference>
<feature type="domain" description="N-acetyltransferase" evidence="1">
    <location>
        <begin position="8"/>
        <end position="165"/>
    </location>
</feature>
<keyword evidence="3" id="KW-1185">Reference proteome</keyword>
<dbReference type="OrthoDB" id="9785602at2"/>
<dbReference type="InterPro" id="IPR051531">
    <property type="entry name" value="N-acetyltransferase"/>
</dbReference>
<evidence type="ECO:0000259" key="1">
    <source>
        <dbReference type="PROSITE" id="PS51186"/>
    </source>
</evidence>
<organism evidence="2 3">
    <name type="scientific">[Clostridium] fimetarium</name>
    <dbReference type="NCBI Taxonomy" id="99656"/>
    <lineage>
        <taxon>Bacteria</taxon>
        <taxon>Bacillati</taxon>
        <taxon>Bacillota</taxon>
        <taxon>Clostridia</taxon>
        <taxon>Lachnospirales</taxon>
        <taxon>Lachnospiraceae</taxon>
    </lineage>
</organism>
<name>A0A1I0PD60_9FIRM</name>
<dbReference type="AlphaFoldDB" id="A0A1I0PD60"/>
<dbReference type="STRING" id="99656.SAMN05421659_1051"/>
<sequence>MKIETDDLIIRNFDMADENDLCEYMLQRVAAEFESYPNFTPEKAKEEIVLRSKSDEFFAIEFKKTHKVIGNIYLGKRNFNTRELGFVLNVDYQNKGYGSIASKAVFDFAFKKGIHRIYAECAPQNIPSWKVMERVGLKREAHFEKNVSFHNDDKGNPIYWDTYVYAAINPNENDVNGKMNPSLSDDL</sequence>
<dbReference type="PROSITE" id="PS51186">
    <property type="entry name" value="GNAT"/>
    <property type="match status" value="1"/>
</dbReference>
<protein>
    <submittedName>
        <fullName evidence="2">Protein N-acetyltransferase, RimJ/RimL family</fullName>
    </submittedName>
</protein>
<proteinExistence type="predicted"/>
<keyword evidence="2" id="KW-0808">Transferase</keyword>
<dbReference type="PANTHER" id="PTHR43792">
    <property type="entry name" value="GNAT FAMILY, PUTATIVE (AFU_ORTHOLOGUE AFUA_3G00765)-RELATED-RELATED"/>
    <property type="match status" value="1"/>
</dbReference>
<dbReference type="InterPro" id="IPR000182">
    <property type="entry name" value="GNAT_dom"/>
</dbReference>
<dbReference type="Gene3D" id="3.40.630.30">
    <property type="match status" value="1"/>
</dbReference>
<accession>A0A1I0PD60</accession>